<accession>A0A7J4TKA8</accession>
<gene>
    <name evidence="1" type="ORF">HA271_08480</name>
</gene>
<dbReference type="EMBL" id="DUHE01000237">
    <property type="protein sequence ID" value="HII84848.1"/>
    <property type="molecule type" value="Genomic_DNA"/>
</dbReference>
<dbReference type="AlphaFoldDB" id="A0A7J4TKA8"/>
<organism evidence="1 2">
    <name type="scientific">Methanobacterium subterraneum</name>
    <dbReference type="NCBI Taxonomy" id="59277"/>
    <lineage>
        <taxon>Archaea</taxon>
        <taxon>Methanobacteriati</taxon>
        <taxon>Methanobacteriota</taxon>
        <taxon>Methanomada group</taxon>
        <taxon>Methanobacteria</taxon>
        <taxon>Methanobacteriales</taxon>
        <taxon>Methanobacteriaceae</taxon>
        <taxon>Methanobacterium</taxon>
    </lineage>
</organism>
<reference evidence="2" key="1">
    <citation type="journal article" date="2020" name="bioRxiv">
        <title>A rank-normalized archaeal taxonomy based on genome phylogeny resolves widespread incomplete and uneven classifications.</title>
        <authorList>
            <person name="Rinke C."/>
            <person name="Chuvochina M."/>
            <person name="Mussig A.J."/>
            <person name="Chaumeil P.-A."/>
            <person name="Waite D.W."/>
            <person name="Whitman W.B."/>
            <person name="Parks D.H."/>
            <person name="Hugenholtz P."/>
        </authorList>
    </citation>
    <scope>NUCLEOTIDE SEQUENCE [LARGE SCALE GENOMIC DNA]</scope>
</reference>
<evidence type="ECO:0008006" key="3">
    <source>
        <dbReference type="Google" id="ProtNLM"/>
    </source>
</evidence>
<sequence length="203" mass="24556">MYRLTLYDQIRNIPVAEQIVPKRTPTAITTFIQESTHKKPLISITTDHMPLYKNIMDNIGVKHQLCIFHLFKMMGDKVYKKLRSKKLTEREKISLCLYFTDIKNIFRTYDLKTSNQRLNKLLNDFDRIPRVLQRFIKQKIILDYKRLTTFMENTKIPRTSNTVENYYRQTEPEQIKKKYKTITGILTYLHYKMKNWTQKHITK</sequence>
<protein>
    <recommendedName>
        <fullName evidence="3">Transposase</fullName>
    </recommendedName>
</protein>
<evidence type="ECO:0000313" key="2">
    <source>
        <dbReference type="Proteomes" id="UP000586031"/>
    </source>
</evidence>
<name>A0A7J4TKA8_9EURY</name>
<comment type="caution">
    <text evidence="1">The sequence shown here is derived from an EMBL/GenBank/DDBJ whole genome shotgun (WGS) entry which is preliminary data.</text>
</comment>
<proteinExistence type="predicted"/>
<evidence type="ECO:0000313" key="1">
    <source>
        <dbReference type="EMBL" id="HII84848.1"/>
    </source>
</evidence>
<dbReference type="Proteomes" id="UP000586031">
    <property type="component" value="Unassembled WGS sequence"/>
</dbReference>